<organism evidence="4 5">
    <name type="scientific">Serendipita vermifera MAFF 305830</name>
    <dbReference type="NCBI Taxonomy" id="933852"/>
    <lineage>
        <taxon>Eukaryota</taxon>
        <taxon>Fungi</taxon>
        <taxon>Dikarya</taxon>
        <taxon>Basidiomycota</taxon>
        <taxon>Agaricomycotina</taxon>
        <taxon>Agaricomycetes</taxon>
        <taxon>Sebacinales</taxon>
        <taxon>Serendipitaceae</taxon>
        <taxon>Serendipita</taxon>
    </lineage>
</organism>
<dbReference type="OrthoDB" id="899at2759"/>
<dbReference type="InterPro" id="IPR050577">
    <property type="entry name" value="MAPR/NEUFC/NENF-like"/>
</dbReference>
<dbReference type="InterPro" id="IPR001199">
    <property type="entry name" value="Cyt_B5-like_heme/steroid-bd"/>
</dbReference>
<dbReference type="GO" id="GO:0005783">
    <property type="term" value="C:endoplasmic reticulum"/>
    <property type="evidence" value="ECO:0007669"/>
    <property type="project" value="TreeGrafter"/>
</dbReference>
<feature type="region of interest" description="Disordered" evidence="2">
    <location>
        <begin position="35"/>
        <end position="66"/>
    </location>
</feature>
<dbReference type="GO" id="GO:0020037">
    <property type="term" value="F:heme binding"/>
    <property type="evidence" value="ECO:0007669"/>
    <property type="project" value="UniProtKB-ARBA"/>
</dbReference>
<proteinExistence type="inferred from homology"/>
<evidence type="ECO:0000256" key="1">
    <source>
        <dbReference type="ARBA" id="ARBA00038357"/>
    </source>
</evidence>
<dbReference type="STRING" id="933852.A0A0C3B3J1"/>
<feature type="domain" description="Cytochrome b5 heme-binding" evidence="3">
    <location>
        <begin position="79"/>
        <end position="175"/>
    </location>
</feature>
<gene>
    <name evidence="4" type="ORF">M408DRAFT_327619</name>
</gene>
<dbReference type="Proteomes" id="UP000054097">
    <property type="component" value="Unassembled WGS sequence"/>
</dbReference>
<dbReference type="EMBL" id="KN824282">
    <property type="protein sequence ID" value="KIM31395.1"/>
    <property type="molecule type" value="Genomic_DNA"/>
</dbReference>
<dbReference type="Gene3D" id="3.10.120.10">
    <property type="entry name" value="Cytochrome b5-like heme/steroid binding domain"/>
    <property type="match status" value="1"/>
</dbReference>
<dbReference type="SMART" id="SM01117">
    <property type="entry name" value="Cyt-b5"/>
    <property type="match status" value="1"/>
</dbReference>
<evidence type="ECO:0000256" key="2">
    <source>
        <dbReference type="SAM" id="MobiDB-lite"/>
    </source>
</evidence>
<protein>
    <recommendedName>
        <fullName evidence="3">Cytochrome b5 heme-binding domain-containing protein</fullName>
    </recommendedName>
</protein>
<dbReference type="PANTHER" id="PTHR10281:SF115">
    <property type="entry name" value="BINDING PROTEIN, PUTATIVE (AFU_ORTHOLOGUE AFUA_4G06240)-RELATED"/>
    <property type="match status" value="1"/>
</dbReference>
<accession>A0A0C3B3J1</accession>
<dbReference type="GO" id="GO:0016020">
    <property type="term" value="C:membrane"/>
    <property type="evidence" value="ECO:0007669"/>
    <property type="project" value="TreeGrafter"/>
</dbReference>
<dbReference type="InterPro" id="IPR036400">
    <property type="entry name" value="Cyt_B5-like_heme/steroid_sf"/>
</dbReference>
<dbReference type="FunFam" id="3.10.120.10:FF:000003">
    <property type="entry name" value="membrane-associated progesterone receptor component 1"/>
    <property type="match status" value="1"/>
</dbReference>
<comment type="similarity">
    <text evidence="1">Belongs to the cytochrome b5 family. MAPR subfamily.</text>
</comment>
<evidence type="ECO:0000313" key="4">
    <source>
        <dbReference type="EMBL" id="KIM31395.1"/>
    </source>
</evidence>
<sequence length="184" mass="20157">MAFFNLELSQFILALVLALPLAYFFTTFKASKPLPDESEEPYRTRPKKTTNSNNAMAAPNPSGLTSPAAHINAPRLDLFTLEELKQYDGSGPEGKIYVSVKGTVFDVSAKKEMYGPGASYHVFAGKDASKGLGMSSTKPEDAVPDYSTLDAASMKTLDGWYEFFQKRYSVMGTVRDLPAAVSRF</sequence>
<name>A0A0C3B3J1_SERVB</name>
<reference evidence="5" key="2">
    <citation type="submission" date="2015-01" db="EMBL/GenBank/DDBJ databases">
        <title>Evolutionary Origins and Diversification of the Mycorrhizal Mutualists.</title>
        <authorList>
            <consortium name="DOE Joint Genome Institute"/>
            <consortium name="Mycorrhizal Genomics Consortium"/>
            <person name="Kohler A."/>
            <person name="Kuo A."/>
            <person name="Nagy L.G."/>
            <person name="Floudas D."/>
            <person name="Copeland A."/>
            <person name="Barry K.W."/>
            <person name="Cichocki N."/>
            <person name="Veneault-Fourrey C."/>
            <person name="LaButti K."/>
            <person name="Lindquist E.A."/>
            <person name="Lipzen A."/>
            <person name="Lundell T."/>
            <person name="Morin E."/>
            <person name="Murat C."/>
            <person name="Riley R."/>
            <person name="Ohm R."/>
            <person name="Sun H."/>
            <person name="Tunlid A."/>
            <person name="Henrissat B."/>
            <person name="Grigoriev I.V."/>
            <person name="Hibbett D.S."/>
            <person name="Martin F."/>
        </authorList>
    </citation>
    <scope>NUCLEOTIDE SEQUENCE [LARGE SCALE GENOMIC DNA]</scope>
    <source>
        <strain evidence="5">MAFF 305830</strain>
    </source>
</reference>
<reference evidence="4 5" key="1">
    <citation type="submission" date="2014-04" db="EMBL/GenBank/DDBJ databases">
        <authorList>
            <consortium name="DOE Joint Genome Institute"/>
            <person name="Kuo A."/>
            <person name="Zuccaro A."/>
            <person name="Kohler A."/>
            <person name="Nagy L.G."/>
            <person name="Floudas D."/>
            <person name="Copeland A."/>
            <person name="Barry K.W."/>
            <person name="Cichocki N."/>
            <person name="Veneault-Fourrey C."/>
            <person name="LaButti K."/>
            <person name="Lindquist E.A."/>
            <person name="Lipzen A."/>
            <person name="Lundell T."/>
            <person name="Morin E."/>
            <person name="Murat C."/>
            <person name="Sun H."/>
            <person name="Tunlid A."/>
            <person name="Henrissat B."/>
            <person name="Grigoriev I.V."/>
            <person name="Hibbett D.S."/>
            <person name="Martin F."/>
            <person name="Nordberg H.P."/>
            <person name="Cantor M.N."/>
            <person name="Hua S.X."/>
        </authorList>
    </citation>
    <scope>NUCLEOTIDE SEQUENCE [LARGE SCALE GENOMIC DNA]</scope>
    <source>
        <strain evidence="4 5">MAFF 305830</strain>
    </source>
</reference>
<dbReference type="SUPFAM" id="SSF55856">
    <property type="entry name" value="Cytochrome b5-like heme/steroid binding domain"/>
    <property type="match status" value="1"/>
</dbReference>
<dbReference type="PANTHER" id="PTHR10281">
    <property type="entry name" value="MEMBRANE-ASSOCIATED PROGESTERONE RECEPTOR COMPONENT-RELATED"/>
    <property type="match status" value="1"/>
</dbReference>
<dbReference type="Pfam" id="PF00173">
    <property type="entry name" value="Cyt-b5"/>
    <property type="match status" value="1"/>
</dbReference>
<feature type="compositionally biased region" description="Low complexity" evidence="2">
    <location>
        <begin position="51"/>
        <end position="62"/>
    </location>
</feature>
<evidence type="ECO:0000313" key="5">
    <source>
        <dbReference type="Proteomes" id="UP000054097"/>
    </source>
</evidence>
<dbReference type="AlphaFoldDB" id="A0A0C3B3J1"/>
<dbReference type="HOGENOM" id="CLU_042860_2_0_1"/>
<evidence type="ECO:0000259" key="3">
    <source>
        <dbReference type="SMART" id="SM01117"/>
    </source>
</evidence>
<keyword evidence="5" id="KW-1185">Reference proteome</keyword>